<dbReference type="PANTHER" id="PTHR34353:SF3">
    <property type="entry name" value="CRISPR-ASSOCIATED ENDONUCLEASE CAS1"/>
    <property type="match status" value="1"/>
</dbReference>
<dbReference type="GO" id="GO:0016787">
    <property type="term" value="F:hydrolase activity"/>
    <property type="evidence" value="ECO:0007669"/>
    <property type="project" value="UniProtKB-KW"/>
</dbReference>
<evidence type="ECO:0000256" key="7">
    <source>
        <dbReference type="ARBA" id="ARBA00023125"/>
    </source>
</evidence>
<keyword evidence="4 8" id="KW-0378">Hydrolase</keyword>
<keyword evidence="1 8" id="KW-0540">Nuclease</keyword>
<feature type="binding site" evidence="8">
    <location>
        <position position="142"/>
    </location>
    <ligand>
        <name>Mn(2+)</name>
        <dbReference type="ChEBI" id="CHEBI:29035"/>
    </ligand>
</feature>
<evidence type="ECO:0000256" key="1">
    <source>
        <dbReference type="ARBA" id="ARBA00022722"/>
    </source>
</evidence>
<evidence type="ECO:0000256" key="3">
    <source>
        <dbReference type="ARBA" id="ARBA00022759"/>
    </source>
</evidence>
<dbReference type="InterPro" id="IPR002729">
    <property type="entry name" value="CRISPR-assoc_Cas1"/>
</dbReference>
<evidence type="ECO:0000256" key="6">
    <source>
        <dbReference type="ARBA" id="ARBA00023118"/>
    </source>
</evidence>
<dbReference type="InterPro" id="IPR019851">
    <property type="entry name" value="CRISPR-assoc_Cas1_ECOLI"/>
</dbReference>
<dbReference type="GO" id="GO:0046872">
    <property type="term" value="F:metal ion binding"/>
    <property type="evidence" value="ECO:0007669"/>
    <property type="project" value="UniProtKB-UniRule"/>
</dbReference>
<dbReference type="InterPro" id="IPR033641">
    <property type="entry name" value="Cas1_I-E"/>
</dbReference>
<organism evidence="9 10">
    <name type="scientific">Micromonospora inyonensis</name>
    <dbReference type="NCBI Taxonomy" id="47866"/>
    <lineage>
        <taxon>Bacteria</taxon>
        <taxon>Bacillati</taxon>
        <taxon>Actinomycetota</taxon>
        <taxon>Actinomycetes</taxon>
        <taxon>Micromonosporales</taxon>
        <taxon>Micromonosporaceae</taxon>
        <taxon>Micromonospora</taxon>
    </lineage>
</organism>
<gene>
    <name evidence="8" type="primary">cas1</name>
    <name evidence="9" type="ORF">GA0074694_4369</name>
</gene>
<dbReference type="EC" id="3.1.-.-" evidence="8"/>
<name>A0A1C6S8Y5_9ACTN</name>
<keyword evidence="2 8" id="KW-0479">Metal-binding</keyword>
<comment type="similarity">
    <text evidence="8">Belongs to the CRISPR-associated endonuclease Cas1 family.</text>
</comment>
<feature type="binding site" evidence="8">
    <location>
        <position position="210"/>
    </location>
    <ligand>
        <name>Mn(2+)</name>
        <dbReference type="ChEBI" id="CHEBI:29035"/>
    </ligand>
</feature>
<reference evidence="10" key="1">
    <citation type="submission" date="2016-06" db="EMBL/GenBank/DDBJ databases">
        <authorList>
            <person name="Varghese N."/>
        </authorList>
    </citation>
    <scope>NUCLEOTIDE SEQUENCE [LARGE SCALE GENOMIC DNA]</scope>
    <source>
        <strain evidence="10">DSM 46123</strain>
    </source>
</reference>
<dbReference type="GO" id="GO:0004520">
    <property type="term" value="F:DNA endonuclease activity"/>
    <property type="evidence" value="ECO:0007669"/>
    <property type="project" value="InterPro"/>
</dbReference>
<keyword evidence="10" id="KW-1185">Reference proteome</keyword>
<evidence type="ECO:0000256" key="2">
    <source>
        <dbReference type="ARBA" id="ARBA00022723"/>
    </source>
</evidence>
<comment type="cofactor">
    <cofactor evidence="8">
        <name>Mg(2+)</name>
        <dbReference type="ChEBI" id="CHEBI:18420"/>
    </cofactor>
    <cofactor evidence="8">
        <name>Mn(2+)</name>
        <dbReference type="ChEBI" id="CHEBI:29035"/>
    </cofactor>
</comment>
<dbReference type="GO" id="GO:0003677">
    <property type="term" value="F:DNA binding"/>
    <property type="evidence" value="ECO:0007669"/>
    <property type="project" value="UniProtKB-KW"/>
</dbReference>
<evidence type="ECO:0000313" key="9">
    <source>
        <dbReference type="EMBL" id="SCL25940.1"/>
    </source>
</evidence>
<keyword evidence="3 8" id="KW-0255">Endonuclease</keyword>
<dbReference type="InterPro" id="IPR042211">
    <property type="entry name" value="CRISPR-assoc_Cas1_N"/>
</dbReference>
<accession>A0A1C6S8Y5</accession>
<keyword evidence="6 8" id="KW-0051">Antiviral defense</keyword>
<evidence type="ECO:0000256" key="4">
    <source>
        <dbReference type="ARBA" id="ARBA00022801"/>
    </source>
</evidence>
<keyword evidence="8" id="KW-0464">Manganese</keyword>
<evidence type="ECO:0000313" key="10">
    <source>
        <dbReference type="Proteomes" id="UP000198906"/>
    </source>
</evidence>
<dbReference type="InterPro" id="IPR050646">
    <property type="entry name" value="Cas1"/>
</dbReference>
<evidence type="ECO:0000256" key="5">
    <source>
        <dbReference type="ARBA" id="ARBA00022842"/>
    </source>
</evidence>
<dbReference type="CDD" id="cd09719">
    <property type="entry name" value="Cas1_I-E"/>
    <property type="match status" value="1"/>
</dbReference>
<protein>
    <recommendedName>
        <fullName evidence="8">CRISPR-associated endonuclease Cas1</fullName>
        <ecNumber evidence="8">3.1.-.-</ecNumber>
    </recommendedName>
</protein>
<proteinExistence type="inferred from homology"/>
<dbReference type="GO" id="GO:0051607">
    <property type="term" value="P:defense response to virus"/>
    <property type="evidence" value="ECO:0007669"/>
    <property type="project" value="UniProtKB-UniRule"/>
</dbReference>
<dbReference type="Gene3D" id="1.20.120.920">
    <property type="entry name" value="CRISPR-associated endonuclease Cas1, C-terminal domain"/>
    <property type="match status" value="1"/>
</dbReference>
<keyword evidence="7 8" id="KW-0238">DNA-binding</keyword>
<dbReference type="HAMAP" id="MF_01470">
    <property type="entry name" value="Cas1"/>
    <property type="match status" value="1"/>
</dbReference>
<dbReference type="Proteomes" id="UP000198906">
    <property type="component" value="Unassembled WGS sequence"/>
</dbReference>
<comment type="subunit">
    <text evidence="8">Homodimer, forms a heterotetramer with a Cas2 homodimer.</text>
</comment>
<dbReference type="NCBIfam" id="TIGR03638">
    <property type="entry name" value="cas1_ECOLI"/>
    <property type="match status" value="1"/>
</dbReference>
<dbReference type="InterPro" id="IPR042206">
    <property type="entry name" value="CRISPR-assoc_Cas1_C"/>
</dbReference>
<dbReference type="NCBIfam" id="TIGR00287">
    <property type="entry name" value="cas1"/>
    <property type="match status" value="1"/>
</dbReference>
<dbReference type="GO" id="GO:0043571">
    <property type="term" value="P:maintenance of CRISPR repeat elements"/>
    <property type="evidence" value="ECO:0007669"/>
    <property type="project" value="UniProtKB-UniRule"/>
</dbReference>
<comment type="function">
    <text evidence="8">CRISPR (clustered regularly interspaced short palindromic repeat), is an adaptive immune system that provides protection against mobile genetic elements (viruses, transposable elements and conjugative plasmids). CRISPR clusters contain spacers, sequences complementary to antecedent mobile elements, and target invading nucleic acids. CRISPR clusters are transcribed and processed into CRISPR RNA (crRNA). Acts as a dsDNA endonuclease. Involved in the integration of spacer DNA into the CRISPR cassette.</text>
</comment>
<dbReference type="PANTHER" id="PTHR34353">
    <property type="entry name" value="CRISPR-ASSOCIATED ENDONUCLEASE CAS1 1"/>
    <property type="match status" value="1"/>
</dbReference>
<keyword evidence="5 8" id="KW-0460">Magnesium</keyword>
<dbReference type="Pfam" id="PF01867">
    <property type="entry name" value="Cas_Cas1"/>
    <property type="match status" value="2"/>
</dbReference>
<dbReference type="STRING" id="47866.GA0074694_4369"/>
<dbReference type="AlphaFoldDB" id="A0A1C6S8Y5"/>
<dbReference type="RefSeq" id="WP_091461163.1">
    <property type="nucleotide sequence ID" value="NZ_FMHU01000002.1"/>
</dbReference>
<sequence length="330" mass="36127">MWWLADPQDLHRVADRISSVYVERCHIDRDDNAVVLVNRERTVRIPAAMVATLLVGPGARITTAAVRLLADSGTALCWVGEKGVRLYASGIGPSRGSQLLLRQAYLVTRTKERLAVARRMYGMRFPDEDVSASTMQQLRGREGARVKKIYRTHSARTGVPWDGRLYKPGQPFETGDDVNRLLSAGHSCLYGICHAAIVGLGASPGLGFVHTGGATSFVLDIADLYKADYTIPLAFDLAAKGHTSERDARTAFRDRIADGKLMTRIVQDIKALLLSEVTDVPEQDAHELWDESLGSVPGGINWANDYADALDATTFIAITGPEVHEPKVDF</sequence>
<feature type="binding site" evidence="8">
    <location>
        <position position="223"/>
    </location>
    <ligand>
        <name>Mn(2+)</name>
        <dbReference type="ChEBI" id="CHEBI:29035"/>
    </ligand>
</feature>
<dbReference type="EMBL" id="FMHU01000002">
    <property type="protein sequence ID" value="SCL25940.1"/>
    <property type="molecule type" value="Genomic_DNA"/>
</dbReference>
<dbReference type="Gene3D" id="3.100.10.20">
    <property type="entry name" value="CRISPR-associated endonuclease Cas1, N-terminal domain"/>
    <property type="match status" value="1"/>
</dbReference>
<evidence type="ECO:0000256" key="8">
    <source>
        <dbReference type="HAMAP-Rule" id="MF_01470"/>
    </source>
</evidence>